<reference evidence="5" key="1">
    <citation type="submission" date="2021-11" db="EMBL/GenBank/DDBJ databases">
        <title>Cultivation dependent microbiological survey of springs from the worlds oldest radium mine currently devoted to the extraction of radon-saturated water.</title>
        <authorList>
            <person name="Kapinusova G."/>
            <person name="Smrhova T."/>
            <person name="Strejcek M."/>
            <person name="Suman J."/>
            <person name="Jani K."/>
            <person name="Pajer P."/>
            <person name="Uhlik O."/>
        </authorList>
    </citation>
    <scope>NUCLEOTIDE SEQUENCE [LARGE SCALE GENOMIC DNA]</scope>
    <source>
        <strain evidence="5">J379</strain>
    </source>
</reference>
<protein>
    <submittedName>
        <fullName evidence="4">TetR/AcrR family transcriptional regulator</fullName>
    </submittedName>
</protein>
<dbReference type="Gene3D" id="1.10.357.10">
    <property type="entry name" value="Tetracycline Repressor, domain 2"/>
    <property type="match status" value="1"/>
</dbReference>
<proteinExistence type="predicted"/>
<dbReference type="PANTHER" id="PTHR30055:SF209">
    <property type="entry name" value="POSSIBLE TRANSCRIPTIONAL REGULATORY PROTEIN (PROBABLY TETR-FAMILY)"/>
    <property type="match status" value="1"/>
</dbReference>
<dbReference type="InterPro" id="IPR009057">
    <property type="entry name" value="Homeodomain-like_sf"/>
</dbReference>
<evidence type="ECO:0000313" key="4">
    <source>
        <dbReference type="EMBL" id="UUY01955.1"/>
    </source>
</evidence>
<gene>
    <name evidence="4" type="ORF">LRS13_14635</name>
</gene>
<evidence type="ECO:0000256" key="2">
    <source>
        <dbReference type="PROSITE-ProRule" id="PRU00335"/>
    </source>
</evidence>
<evidence type="ECO:0000259" key="3">
    <source>
        <dbReference type="PROSITE" id="PS50977"/>
    </source>
</evidence>
<evidence type="ECO:0000256" key="1">
    <source>
        <dbReference type="ARBA" id="ARBA00023125"/>
    </source>
</evidence>
<keyword evidence="5" id="KW-1185">Reference proteome</keyword>
<name>A0ABY5PBX4_9ACTN</name>
<dbReference type="PANTHER" id="PTHR30055">
    <property type="entry name" value="HTH-TYPE TRANSCRIPTIONAL REGULATOR RUTR"/>
    <property type="match status" value="1"/>
</dbReference>
<organism evidence="4 5">
    <name type="scientific">Svornostia abyssi</name>
    <dbReference type="NCBI Taxonomy" id="2898438"/>
    <lineage>
        <taxon>Bacteria</taxon>
        <taxon>Bacillati</taxon>
        <taxon>Actinomycetota</taxon>
        <taxon>Thermoleophilia</taxon>
        <taxon>Solirubrobacterales</taxon>
        <taxon>Baekduiaceae</taxon>
        <taxon>Svornostia</taxon>
    </lineage>
</organism>
<dbReference type="SUPFAM" id="SSF46689">
    <property type="entry name" value="Homeodomain-like"/>
    <property type="match status" value="1"/>
</dbReference>
<dbReference type="PROSITE" id="PS50977">
    <property type="entry name" value="HTH_TETR_2"/>
    <property type="match status" value="1"/>
</dbReference>
<keyword evidence="1 2" id="KW-0238">DNA-binding</keyword>
<feature type="domain" description="HTH tetR-type" evidence="3">
    <location>
        <begin position="15"/>
        <end position="75"/>
    </location>
</feature>
<feature type="DNA-binding region" description="H-T-H motif" evidence="2">
    <location>
        <begin position="38"/>
        <end position="57"/>
    </location>
</feature>
<sequence>MAPDTQQRRRRMTAEDRHEQILDITHAIVDAEGFHAATLNRIAAEAGVSRTVLYQQFGDLPGLFVALVDREAARAGTWFAEAVAQSPPPTDRDGAFTHAFAEVLRAVDAHPATWRLFLFPPQGAPPELHARLVQAQSFVREYFMSVLLSINPDLPDPEYTAHILNAAGDELLRLRLTEPDAATHERLLAHVRRLTPALLRQAV</sequence>
<dbReference type="Proteomes" id="UP001058860">
    <property type="component" value="Chromosome"/>
</dbReference>
<dbReference type="InterPro" id="IPR001647">
    <property type="entry name" value="HTH_TetR"/>
</dbReference>
<dbReference type="InterPro" id="IPR050109">
    <property type="entry name" value="HTH-type_TetR-like_transc_reg"/>
</dbReference>
<accession>A0ABY5PBX4</accession>
<dbReference type="Pfam" id="PF00440">
    <property type="entry name" value="TetR_N"/>
    <property type="match status" value="1"/>
</dbReference>
<evidence type="ECO:0000313" key="5">
    <source>
        <dbReference type="Proteomes" id="UP001058860"/>
    </source>
</evidence>
<dbReference type="EMBL" id="CP088295">
    <property type="protein sequence ID" value="UUY01955.1"/>
    <property type="molecule type" value="Genomic_DNA"/>
</dbReference>